<organism evidence="1">
    <name type="scientific">Lygus hesperus</name>
    <name type="common">Western plant bug</name>
    <dbReference type="NCBI Taxonomy" id="30085"/>
    <lineage>
        <taxon>Eukaryota</taxon>
        <taxon>Metazoa</taxon>
        <taxon>Ecdysozoa</taxon>
        <taxon>Arthropoda</taxon>
        <taxon>Hexapoda</taxon>
        <taxon>Insecta</taxon>
        <taxon>Pterygota</taxon>
        <taxon>Neoptera</taxon>
        <taxon>Paraneoptera</taxon>
        <taxon>Hemiptera</taxon>
        <taxon>Heteroptera</taxon>
        <taxon>Panheteroptera</taxon>
        <taxon>Cimicomorpha</taxon>
        <taxon>Miridae</taxon>
        <taxon>Mirini</taxon>
        <taxon>Lygus</taxon>
    </lineage>
</organism>
<accession>A0A0A9X2L3</accession>
<reference evidence="1" key="1">
    <citation type="journal article" date="2014" name="PLoS ONE">
        <title>Transcriptome-Based Identification of ABC Transporters in the Western Tarnished Plant Bug Lygus hesperus.</title>
        <authorList>
            <person name="Hull J.J."/>
            <person name="Chaney K."/>
            <person name="Geib S.M."/>
            <person name="Fabrick J.A."/>
            <person name="Brent C.S."/>
            <person name="Walsh D."/>
            <person name="Lavine L.C."/>
        </authorList>
    </citation>
    <scope>NUCLEOTIDE SEQUENCE</scope>
</reference>
<gene>
    <name evidence="1" type="primary">coaE_4</name>
    <name evidence="1" type="ORF">CM83_21778</name>
</gene>
<feature type="non-terminal residue" evidence="1">
    <location>
        <position position="100"/>
    </location>
</feature>
<keyword evidence="1" id="KW-0418">Kinase</keyword>
<protein>
    <submittedName>
        <fullName evidence="1">Dephospho-CoA kinase</fullName>
    </submittedName>
</protein>
<dbReference type="GO" id="GO:0016301">
    <property type="term" value="F:kinase activity"/>
    <property type="evidence" value="ECO:0007669"/>
    <property type="project" value="UniProtKB-KW"/>
</dbReference>
<sequence length="100" mass="11271">MQQNHGAQCFEHSMEANTDKVPQESVYQDVVVMRNRPCLSIVIPSDIVHREIQQPKVPCLEQQQQDQVRIFGASELQASTIGCTHTHTQSSQNTPKLPSM</sequence>
<proteinExistence type="predicted"/>
<dbReference type="AlphaFoldDB" id="A0A0A9X2L3"/>
<keyword evidence="1" id="KW-0808">Transferase</keyword>
<dbReference type="EMBL" id="GBHO01028642">
    <property type="protein sequence ID" value="JAG14962.1"/>
    <property type="molecule type" value="Transcribed_RNA"/>
</dbReference>
<evidence type="ECO:0000313" key="1">
    <source>
        <dbReference type="EMBL" id="JAG14962.1"/>
    </source>
</evidence>
<reference evidence="1" key="2">
    <citation type="submission" date="2014-07" db="EMBL/GenBank/DDBJ databases">
        <authorList>
            <person name="Hull J."/>
        </authorList>
    </citation>
    <scope>NUCLEOTIDE SEQUENCE</scope>
</reference>
<name>A0A0A9X2L3_LYGHE</name>